<name>A0AAV4PEW7_CAEEX</name>
<sequence>MRRKQPSILKLKGLDTIDKFSQGNLAIAYTNGSSDKFFNKGSTGIFSYFQMEISQYDSTNIPAGNKSINPAPFQPAEIAMPQTMTLSEDLGTPAISA</sequence>
<keyword evidence="2" id="KW-1185">Reference proteome</keyword>
<comment type="caution">
    <text evidence="1">The sequence shown here is derived from an EMBL/GenBank/DDBJ whole genome shotgun (WGS) entry which is preliminary data.</text>
</comment>
<evidence type="ECO:0000313" key="1">
    <source>
        <dbReference type="EMBL" id="GIX94548.1"/>
    </source>
</evidence>
<accession>A0AAV4PEW7</accession>
<dbReference type="AlphaFoldDB" id="A0AAV4PEW7"/>
<evidence type="ECO:0000313" key="2">
    <source>
        <dbReference type="Proteomes" id="UP001054945"/>
    </source>
</evidence>
<reference evidence="1 2" key="1">
    <citation type="submission" date="2021-06" db="EMBL/GenBank/DDBJ databases">
        <title>Caerostris extrusa draft genome.</title>
        <authorList>
            <person name="Kono N."/>
            <person name="Arakawa K."/>
        </authorList>
    </citation>
    <scope>NUCLEOTIDE SEQUENCE [LARGE SCALE GENOMIC DNA]</scope>
</reference>
<dbReference type="EMBL" id="BPLR01004392">
    <property type="protein sequence ID" value="GIX94548.1"/>
    <property type="molecule type" value="Genomic_DNA"/>
</dbReference>
<protein>
    <submittedName>
        <fullName evidence="1">Uncharacterized protein</fullName>
    </submittedName>
</protein>
<organism evidence="1 2">
    <name type="scientific">Caerostris extrusa</name>
    <name type="common">Bark spider</name>
    <name type="synonym">Caerostris bankana</name>
    <dbReference type="NCBI Taxonomy" id="172846"/>
    <lineage>
        <taxon>Eukaryota</taxon>
        <taxon>Metazoa</taxon>
        <taxon>Ecdysozoa</taxon>
        <taxon>Arthropoda</taxon>
        <taxon>Chelicerata</taxon>
        <taxon>Arachnida</taxon>
        <taxon>Araneae</taxon>
        <taxon>Araneomorphae</taxon>
        <taxon>Entelegynae</taxon>
        <taxon>Araneoidea</taxon>
        <taxon>Araneidae</taxon>
        <taxon>Caerostris</taxon>
    </lineage>
</organism>
<gene>
    <name evidence="1" type="ORF">CEXT_294721</name>
</gene>
<proteinExistence type="predicted"/>
<dbReference type="Proteomes" id="UP001054945">
    <property type="component" value="Unassembled WGS sequence"/>
</dbReference>